<comment type="catalytic activity">
    <reaction evidence="13">
        <text>L-seryl-[protein] + ATP = O-phospho-L-seryl-[protein] + ADP + H(+)</text>
        <dbReference type="Rhea" id="RHEA:17989"/>
        <dbReference type="Rhea" id="RHEA-COMP:9863"/>
        <dbReference type="Rhea" id="RHEA-COMP:11604"/>
        <dbReference type="ChEBI" id="CHEBI:15378"/>
        <dbReference type="ChEBI" id="CHEBI:29999"/>
        <dbReference type="ChEBI" id="CHEBI:30616"/>
        <dbReference type="ChEBI" id="CHEBI:83421"/>
        <dbReference type="ChEBI" id="CHEBI:456216"/>
        <dbReference type="EC" id="2.7.11.22"/>
    </reaction>
</comment>
<evidence type="ECO:0000256" key="12">
    <source>
        <dbReference type="ARBA" id="ARBA00047811"/>
    </source>
</evidence>
<dbReference type="Gene3D" id="3.30.200.20">
    <property type="entry name" value="Phosphorylase Kinase, domain 1"/>
    <property type="match status" value="1"/>
</dbReference>
<dbReference type="InterPro" id="IPR050108">
    <property type="entry name" value="CDK"/>
</dbReference>
<evidence type="ECO:0000256" key="4">
    <source>
        <dbReference type="ARBA" id="ARBA00022679"/>
    </source>
</evidence>
<comment type="subunit">
    <text evidence="8">May form a complex composed of at least the catalytic subunit CRK2 and a cyclin.</text>
</comment>
<keyword evidence="19" id="KW-1185">Reference proteome</keyword>
<dbReference type="FunFam" id="1.10.510.10:FF:000624">
    <property type="entry name" value="Mitogen-activated protein kinase"/>
    <property type="match status" value="1"/>
</dbReference>
<dbReference type="SUPFAM" id="SSF56112">
    <property type="entry name" value="Protein kinase-like (PK-like)"/>
    <property type="match status" value="1"/>
</dbReference>
<feature type="region of interest" description="Disordered" evidence="16">
    <location>
        <begin position="257"/>
        <end position="279"/>
    </location>
</feature>
<name>A0A0V0R4R5_PSEPJ</name>
<dbReference type="PROSITE" id="PS00107">
    <property type="entry name" value="PROTEIN_KINASE_ATP"/>
    <property type="match status" value="1"/>
</dbReference>
<evidence type="ECO:0000256" key="6">
    <source>
        <dbReference type="ARBA" id="ARBA00022777"/>
    </source>
</evidence>
<dbReference type="EMBL" id="LDAU01000049">
    <property type="protein sequence ID" value="KRX09463.1"/>
    <property type="molecule type" value="Genomic_DNA"/>
</dbReference>
<evidence type="ECO:0000256" key="9">
    <source>
        <dbReference type="ARBA" id="ARBA00039612"/>
    </source>
</evidence>
<evidence type="ECO:0000313" key="18">
    <source>
        <dbReference type="EMBL" id="KRX09463.1"/>
    </source>
</evidence>
<dbReference type="GO" id="GO:0000082">
    <property type="term" value="P:G1/S transition of mitotic cell cycle"/>
    <property type="evidence" value="ECO:0007669"/>
    <property type="project" value="TreeGrafter"/>
</dbReference>
<keyword evidence="5 14" id="KW-0547">Nucleotide-binding</keyword>
<sequence>MISTKIDFNQIQQSFKKIRTPPQNKNNGIINKMDNFQIIKVLGEGSYGRVYKGKDQTTQEIVALKEIKFDDLSDGIPASTIREITILKELKNEQNILQLKETIYQPEQKKLVLVLEYIDQDLVINGVLNCHNKRIIHRDLKPQNILINSDLEIKIADFGLSKTLSHFKEKLTKEIQTLYYRAPELLLGSDKYSTVVDSWAIGCIMYELFTFKPLFQGECEVDQIFKIFQFFGTPNKQRHQELTHLKDFNPMFPKFEEDENVQKTQEKPSSNRQKKQQQV</sequence>
<keyword evidence="4" id="KW-0808">Transferase</keyword>
<proteinExistence type="inferred from homology"/>
<evidence type="ECO:0000256" key="1">
    <source>
        <dbReference type="ARBA" id="ARBA00006485"/>
    </source>
</evidence>
<dbReference type="FunFam" id="3.30.200.20:FF:000124">
    <property type="entry name" value="Cyclin-dependent kinase 4"/>
    <property type="match status" value="1"/>
</dbReference>
<dbReference type="InterPro" id="IPR000719">
    <property type="entry name" value="Prot_kinase_dom"/>
</dbReference>
<evidence type="ECO:0000256" key="13">
    <source>
        <dbReference type="ARBA" id="ARBA00048367"/>
    </source>
</evidence>
<gene>
    <name evidence="18" type="ORF">PPERSA_00742</name>
</gene>
<evidence type="ECO:0000256" key="16">
    <source>
        <dbReference type="SAM" id="MobiDB-lite"/>
    </source>
</evidence>
<keyword evidence="7 14" id="KW-0067">ATP-binding</keyword>
<dbReference type="GO" id="GO:0005524">
    <property type="term" value="F:ATP binding"/>
    <property type="evidence" value="ECO:0007669"/>
    <property type="project" value="UniProtKB-UniRule"/>
</dbReference>
<keyword evidence="3 15" id="KW-0723">Serine/threonine-protein kinase</keyword>
<dbReference type="AlphaFoldDB" id="A0A0V0R4R5"/>
<dbReference type="GO" id="GO:0000307">
    <property type="term" value="C:cyclin-dependent protein kinase holoenzyme complex"/>
    <property type="evidence" value="ECO:0007669"/>
    <property type="project" value="TreeGrafter"/>
</dbReference>
<evidence type="ECO:0000256" key="7">
    <source>
        <dbReference type="ARBA" id="ARBA00022840"/>
    </source>
</evidence>
<reference evidence="18 19" key="1">
    <citation type="journal article" date="2015" name="Sci. Rep.">
        <title>Genome of the facultative scuticociliatosis pathogen Pseudocohnilembus persalinus provides insight into its virulence through horizontal gene transfer.</title>
        <authorList>
            <person name="Xiong J."/>
            <person name="Wang G."/>
            <person name="Cheng J."/>
            <person name="Tian M."/>
            <person name="Pan X."/>
            <person name="Warren A."/>
            <person name="Jiang C."/>
            <person name="Yuan D."/>
            <person name="Miao W."/>
        </authorList>
    </citation>
    <scope>NUCLEOTIDE SEQUENCE [LARGE SCALE GENOMIC DNA]</scope>
    <source>
        <strain evidence="18">36N120E</strain>
    </source>
</reference>
<dbReference type="GO" id="GO:0010468">
    <property type="term" value="P:regulation of gene expression"/>
    <property type="evidence" value="ECO:0007669"/>
    <property type="project" value="TreeGrafter"/>
</dbReference>
<comment type="caution">
    <text evidence="18">The sequence shown here is derived from an EMBL/GenBank/DDBJ whole genome shotgun (WGS) entry which is preliminary data.</text>
</comment>
<evidence type="ECO:0000259" key="17">
    <source>
        <dbReference type="PROSITE" id="PS50011"/>
    </source>
</evidence>
<evidence type="ECO:0000256" key="15">
    <source>
        <dbReference type="RuleBase" id="RU000304"/>
    </source>
</evidence>
<dbReference type="GO" id="GO:0007165">
    <property type="term" value="P:signal transduction"/>
    <property type="evidence" value="ECO:0007669"/>
    <property type="project" value="TreeGrafter"/>
</dbReference>
<evidence type="ECO:0000256" key="8">
    <source>
        <dbReference type="ARBA" id="ARBA00038543"/>
    </source>
</evidence>
<dbReference type="GO" id="GO:0010389">
    <property type="term" value="P:regulation of G2/M transition of mitotic cell cycle"/>
    <property type="evidence" value="ECO:0007669"/>
    <property type="project" value="TreeGrafter"/>
</dbReference>
<dbReference type="PROSITE" id="PS00108">
    <property type="entry name" value="PROTEIN_KINASE_ST"/>
    <property type="match status" value="1"/>
</dbReference>
<dbReference type="PANTHER" id="PTHR24056:SF254">
    <property type="entry name" value="CYCLIN-DEPENDENT KINASE 2"/>
    <property type="match status" value="1"/>
</dbReference>
<evidence type="ECO:0000313" key="19">
    <source>
        <dbReference type="Proteomes" id="UP000054937"/>
    </source>
</evidence>
<feature type="binding site" evidence="14">
    <location>
        <position position="65"/>
    </location>
    <ligand>
        <name>ATP</name>
        <dbReference type="ChEBI" id="CHEBI:30616"/>
    </ligand>
</feature>
<feature type="domain" description="Protein kinase" evidence="17">
    <location>
        <begin position="36"/>
        <end position="279"/>
    </location>
</feature>
<dbReference type="GO" id="GO:0005634">
    <property type="term" value="C:nucleus"/>
    <property type="evidence" value="ECO:0007669"/>
    <property type="project" value="TreeGrafter"/>
</dbReference>
<evidence type="ECO:0000256" key="5">
    <source>
        <dbReference type="ARBA" id="ARBA00022741"/>
    </source>
</evidence>
<dbReference type="GO" id="GO:0004693">
    <property type="term" value="F:cyclin-dependent protein serine/threonine kinase activity"/>
    <property type="evidence" value="ECO:0007669"/>
    <property type="project" value="UniProtKB-EC"/>
</dbReference>
<dbReference type="GO" id="GO:0030332">
    <property type="term" value="F:cyclin binding"/>
    <property type="evidence" value="ECO:0007669"/>
    <property type="project" value="TreeGrafter"/>
</dbReference>
<dbReference type="SMART" id="SM00220">
    <property type="entry name" value="S_TKc"/>
    <property type="match status" value="1"/>
</dbReference>
<dbReference type="EC" id="2.7.11.22" evidence="2"/>
<evidence type="ECO:0000256" key="11">
    <source>
        <dbReference type="ARBA" id="ARBA00042858"/>
    </source>
</evidence>
<keyword evidence="6 18" id="KW-0418">Kinase</keyword>
<dbReference type="InterPro" id="IPR008271">
    <property type="entry name" value="Ser/Thr_kinase_AS"/>
</dbReference>
<comment type="catalytic activity">
    <reaction evidence="12">
        <text>L-threonyl-[protein] + ATP = O-phospho-L-threonyl-[protein] + ADP + H(+)</text>
        <dbReference type="Rhea" id="RHEA:46608"/>
        <dbReference type="Rhea" id="RHEA-COMP:11060"/>
        <dbReference type="Rhea" id="RHEA-COMP:11605"/>
        <dbReference type="ChEBI" id="CHEBI:15378"/>
        <dbReference type="ChEBI" id="CHEBI:30013"/>
        <dbReference type="ChEBI" id="CHEBI:30616"/>
        <dbReference type="ChEBI" id="CHEBI:61977"/>
        <dbReference type="ChEBI" id="CHEBI:456216"/>
        <dbReference type="EC" id="2.7.11.22"/>
    </reaction>
</comment>
<dbReference type="InParanoid" id="A0A0V0R4R5"/>
<accession>A0A0V0R4R5</accession>
<dbReference type="InterPro" id="IPR011009">
    <property type="entry name" value="Kinase-like_dom_sf"/>
</dbReference>
<dbReference type="Gene3D" id="1.10.510.10">
    <property type="entry name" value="Transferase(Phosphotransferase) domain 1"/>
    <property type="match status" value="1"/>
</dbReference>
<comment type="similarity">
    <text evidence="1">Belongs to the protein kinase superfamily. CMGC Ser/Thr protein kinase family. CDC2/CDKX subfamily.</text>
</comment>
<dbReference type="InterPro" id="IPR017441">
    <property type="entry name" value="Protein_kinase_ATP_BS"/>
</dbReference>
<dbReference type="PROSITE" id="PS50011">
    <property type="entry name" value="PROTEIN_KINASE_DOM"/>
    <property type="match status" value="1"/>
</dbReference>
<protein>
    <recommendedName>
        <fullName evidence="9">Cyclin-dependent kinase 2 homolog</fullName>
        <ecNumber evidence="2">2.7.11.22</ecNumber>
    </recommendedName>
    <alternativeName>
        <fullName evidence="10">Cell division control protein 2 homolog</fullName>
    </alternativeName>
    <alternativeName>
        <fullName evidence="11">cdc2-related kinase 2</fullName>
    </alternativeName>
</protein>
<evidence type="ECO:0000256" key="3">
    <source>
        <dbReference type="ARBA" id="ARBA00022527"/>
    </source>
</evidence>
<dbReference type="PANTHER" id="PTHR24056">
    <property type="entry name" value="CELL DIVISION PROTEIN KINASE"/>
    <property type="match status" value="1"/>
</dbReference>
<dbReference type="OrthoDB" id="28397at2759"/>
<evidence type="ECO:0000256" key="14">
    <source>
        <dbReference type="PROSITE-ProRule" id="PRU10141"/>
    </source>
</evidence>
<dbReference type="OMA" id="IMDYCTS"/>
<organism evidence="18 19">
    <name type="scientific">Pseudocohnilembus persalinus</name>
    <name type="common">Ciliate</name>
    <dbReference type="NCBI Taxonomy" id="266149"/>
    <lineage>
        <taxon>Eukaryota</taxon>
        <taxon>Sar</taxon>
        <taxon>Alveolata</taxon>
        <taxon>Ciliophora</taxon>
        <taxon>Intramacronucleata</taxon>
        <taxon>Oligohymenophorea</taxon>
        <taxon>Scuticociliatia</taxon>
        <taxon>Philasterida</taxon>
        <taxon>Pseudocohnilembidae</taxon>
        <taxon>Pseudocohnilembus</taxon>
    </lineage>
</organism>
<dbReference type="Pfam" id="PF00069">
    <property type="entry name" value="Pkinase"/>
    <property type="match status" value="2"/>
</dbReference>
<evidence type="ECO:0000256" key="2">
    <source>
        <dbReference type="ARBA" id="ARBA00012425"/>
    </source>
</evidence>
<evidence type="ECO:0000256" key="10">
    <source>
        <dbReference type="ARBA" id="ARBA00041902"/>
    </source>
</evidence>
<dbReference type="GO" id="GO:0005737">
    <property type="term" value="C:cytoplasm"/>
    <property type="evidence" value="ECO:0007669"/>
    <property type="project" value="TreeGrafter"/>
</dbReference>
<dbReference type="Proteomes" id="UP000054937">
    <property type="component" value="Unassembled WGS sequence"/>
</dbReference>